<dbReference type="Proteomes" id="UP000322524">
    <property type="component" value="Unassembled WGS sequence"/>
</dbReference>
<comment type="similarity">
    <text evidence="4">Belongs to the FliW family.</text>
</comment>
<dbReference type="Gene3D" id="2.30.290.10">
    <property type="entry name" value="BH3618-like"/>
    <property type="match status" value="1"/>
</dbReference>
<organism evidence="5 6">
    <name type="scientific">Sutcliffiella horikoshii</name>
    <dbReference type="NCBI Taxonomy" id="79883"/>
    <lineage>
        <taxon>Bacteria</taxon>
        <taxon>Bacillati</taxon>
        <taxon>Bacillota</taxon>
        <taxon>Bacilli</taxon>
        <taxon>Bacillales</taxon>
        <taxon>Bacillaceae</taxon>
        <taxon>Sutcliffiella</taxon>
    </lineage>
</organism>
<dbReference type="NCBIfam" id="NF009793">
    <property type="entry name" value="PRK13285.1-1"/>
    <property type="match status" value="1"/>
</dbReference>
<protein>
    <recommendedName>
        <fullName evidence="4">Flagellar assembly factor FliW</fullName>
    </recommendedName>
</protein>
<name>A0A5D4T3H9_9BACI</name>
<keyword evidence="5" id="KW-0969">Cilium</keyword>
<evidence type="ECO:0000256" key="3">
    <source>
        <dbReference type="ARBA" id="ARBA00022845"/>
    </source>
</evidence>
<keyword evidence="5" id="KW-0966">Cell projection</keyword>
<gene>
    <name evidence="4 5" type="primary">fliW</name>
    <name evidence="5" type="ORF">FZC76_06565</name>
</gene>
<sequence>MKIETKYHGLVEVQQEEVVRFPKGLPGFLEEKEFTVIPFSEDGMFYILQSVQTPELGFVMTNPFTFYPDYDFNLENQSVEALELDSAEDVSVYSVLTMADPFHLTTANLQAPVVVNVKKKLGKQVILTGSSYQTKHKLFPETIAK</sequence>
<dbReference type="GO" id="GO:0005737">
    <property type="term" value="C:cytoplasm"/>
    <property type="evidence" value="ECO:0007669"/>
    <property type="project" value="UniProtKB-SubCell"/>
</dbReference>
<evidence type="ECO:0000313" key="6">
    <source>
        <dbReference type="Proteomes" id="UP000322524"/>
    </source>
</evidence>
<keyword evidence="2 4" id="KW-1005">Bacterial flagellum biogenesis</keyword>
<comment type="subunit">
    <text evidence="4">Interacts with translational regulator CsrA and flagellin(s).</text>
</comment>
<comment type="function">
    <text evidence="4">Acts as an anti-CsrA protein, binds CsrA and prevents it from repressing translation of its target genes, one of which is flagellin. Binds to flagellin and participates in the assembly of the flagellum.</text>
</comment>
<dbReference type="Pfam" id="PF02623">
    <property type="entry name" value="FliW"/>
    <property type="match status" value="1"/>
</dbReference>
<dbReference type="STRING" id="79883.GCA_001636495_01092"/>
<dbReference type="OrthoDB" id="9801235at2"/>
<keyword evidence="5" id="KW-0282">Flagellum</keyword>
<dbReference type="HAMAP" id="MF_01185">
    <property type="entry name" value="FliW"/>
    <property type="match status" value="1"/>
</dbReference>
<evidence type="ECO:0000256" key="1">
    <source>
        <dbReference type="ARBA" id="ARBA00022490"/>
    </source>
</evidence>
<dbReference type="GO" id="GO:0044780">
    <property type="term" value="P:bacterial-type flagellum assembly"/>
    <property type="evidence" value="ECO:0007669"/>
    <property type="project" value="UniProtKB-UniRule"/>
</dbReference>
<keyword evidence="4" id="KW-0143">Chaperone</keyword>
<dbReference type="PANTHER" id="PTHR39190:SF1">
    <property type="entry name" value="FLAGELLAR ASSEMBLY FACTOR FLIW"/>
    <property type="match status" value="1"/>
</dbReference>
<keyword evidence="1 4" id="KW-0963">Cytoplasm</keyword>
<comment type="subcellular location">
    <subcellularLocation>
        <location evidence="4">Cytoplasm</location>
    </subcellularLocation>
</comment>
<dbReference type="PANTHER" id="PTHR39190">
    <property type="entry name" value="FLAGELLAR ASSEMBLY FACTOR FLIW"/>
    <property type="match status" value="1"/>
</dbReference>
<dbReference type="EMBL" id="VTEV01000002">
    <property type="protein sequence ID" value="TYS69885.1"/>
    <property type="molecule type" value="Genomic_DNA"/>
</dbReference>
<evidence type="ECO:0000313" key="5">
    <source>
        <dbReference type="EMBL" id="TYS69885.1"/>
    </source>
</evidence>
<dbReference type="InterPro" id="IPR003775">
    <property type="entry name" value="Flagellar_assembly_factor_FliW"/>
</dbReference>
<dbReference type="InterPro" id="IPR024046">
    <property type="entry name" value="Flagellar_assmbl_FliW_dom_sf"/>
</dbReference>
<comment type="caution">
    <text evidence="5">The sequence shown here is derived from an EMBL/GenBank/DDBJ whole genome shotgun (WGS) entry which is preliminary data.</text>
</comment>
<dbReference type="GO" id="GO:0006417">
    <property type="term" value="P:regulation of translation"/>
    <property type="evidence" value="ECO:0007669"/>
    <property type="project" value="UniProtKB-KW"/>
</dbReference>
<evidence type="ECO:0000256" key="2">
    <source>
        <dbReference type="ARBA" id="ARBA00022795"/>
    </source>
</evidence>
<evidence type="ECO:0000256" key="4">
    <source>
        <dbReference type="HAMAP-Rule" id="MF_01185"/>
    </source>
</evidence>
<reference evidence="5 6" key="1">
    <citation type="submission" date="2019-08" db="EMBL/GenBank/DDBJ databases">
        <title>Bacillus genomes from the desert of Cuatro Cienegas, Coahuila.</title>
        <authorList>
            <person name="Olmedo-Alvarez G."/>
        </authorList>
    </citation>
    <scope>NUCLEOTIDE SEQUENCE [LARGE SCALE GENOMIC DNA]</scope>
    <source>
        <strain evidence="5 6">CH28_1T</strain>
    </source>
</reference>
<dbReference type="RefSeq" id="WP_148987446.1">
    <property type="nucleotide sequence ID" value="NZ_VTEV01000002.1"/>
</dbReference>
<keyword evidence="3 4" id="KW-0810">Translation regulation</keyword>
<accession>A0A5D4T3H9</accession>
<dbReference type="AlphaFoldDB" id="A0A5D4T3H9"/>
<proteinExistence type="inferred from homology"/>
<dbReference type="SUPFAM" id="SSF141457">
    <property type="entry name" value="BH3618-like"/>
    <property type="match status" value="1"/>
</dbReference>